<dbReference type="Gene3D" id="3.30.200.20">
    <property type="entry name" value="Phosphorylase Kinase, domain 1"/>
    <property type="match status" value="1"/>
</dbReference>
<evidence type="ECO:0000256" key="2">
    <source>
        <dbReference type="ARBA" id="ARBA00022679"/>
    </source>
</evidence>
<evidence type="ECO:0000256" key="3">
    <source>
        <dbReference type="ARBA" id="ARBA00022741"/>
    </source>
</evidence>
<evidence type="ECO:0000259" key="8">
    <source>
        <dbReference type="PROSITE" id="PS50011"/>
    </source>
</evidence>
<dbReference type="PROSITE" id="PS00108">
    <property type="entry name" value="PROTEIN_KINASE_ST"/>
    <property type="match status" value="1"/>
</dbReference>
<dbReference type="PROSITE" id="PS50011">
    <property type="entry name" value="PROTEIN_KINASE_DOM"/>
    <property type="match status" value="1"/>
</dbReference>
<organism evidence="9 10">
    <name type="scientific">Hortaea werneckii</name>
    <name type="common">Black yeast</name>
    <name type="synonym">Cladosporium werneckii</name>
    <dbReference type="NCBI Taxonomy" id="91943"/>
    <lineage>
        <taxon>Eukaryota</taxon>
        <taxon>Fungi</taxon>
        <taxon>Dikarya</taxon>
        <taxon>Ascomycota</taxon>
        <taxon>Pezizomycotina</taxon>
        <taxon>Dothideomycetes</taxon>
        <taxon>Dothideomycetidae</taxon>
        <taxon>Mycosphaerellales</taxon>
        <taxon>Teratosphaeriaceae</taxon>
        <taxon>Hortaea</taxon>
    </lineage>
</organism>
<dbReference type="SMART" id="SM00220">
    <property type="entry name" value="S_TKc"/>
    <property type="match status" value="1"/>
</dbReference>
<dbReference type="PROSITE" id="PS00107">
    <property type="entry name" value="PROTEIN_KINASE_ATP"/>
    <property type="match status" value="1"/>
</dbReference>
<evidence type="ECO:0000256" key="5">
    <source>
        <dbReference type="ARBA" id="ARBA00022840"/>
    </source>
</evidence>
<dbReference type="PANTHER" id="PTHR24058:SF103">
    <property type="entry name" value="SERINE_THREONINE-PROTEIN KINASE PRP4 HOMOLOG"/>
    <property type="match status" value="1"/>
</dbReference>
<evidence type="ECO:0000313" key="9">
    <source>
        <dbReference type="EMBL" id="RMX77074.1"/>
    </source>
</evidence>
<feature type="region of interest" description="Disordered" evidence="7">
    <location>
        <begin position="370"/>
        <end position="393"/>
    </location>
</feature>
<feature type="binding site" evidence="6">
    <location>
        <position position="451"/>
    </location>
    <ligand>
        <name>ATP</name>
        <dbReference type="ChEBI" id="CHEBI:30616"/>
    </ligand>
</feature>
<feature type="compositionally biased region" description="Low complexity" evidence="7">
    <location>
        <begin position="272"/>
        <end position="285"/>
    </location>
</feature>
<feature type="compositionally biased region" description="Polar residues" evidence="7">
    <location>
        <begin position="34"/>
        <end position="53"/>
    </location>
</feature>
<proteinExistence type="predicted"/>
<keyword evidence="5 6" id="KW-0067">ATP-binding</keyword>
<feature type="compositionally biased region" description="Basic and acidic residues" evidence="7">
    <location>
        <begin position="85"/>
        <end position="154"/>
    </location>
</feature>
<comment type="caution">
    <text evidence="9">The sequence shown here is derived from an EMBL/GenBank/DDBJ whole genome shotgun (WGS) entry which is preliminary data.</text>
</comment>
<keyword evidence="1" id="KW-0723">Serine/threonine-protein kinase</keyword>
<feature type="region of interest" description="Disordered" evidence="7">
    <location>
        <begin position="1"/>
        <end position="337"/>
    </location>
</feature>
<dbReference type="AlphaFoldDB" id="A0A3M6WES6"/>
<feature type="domain" description="Protein kinase" evidence="8">
    <location>
        <begin position="422"/>
        <end position="573"/>
    </location>
</feature>
<feature type="non-terminal residue" evidence="9">
    <location>
        <position position="573"/>
    </location>
</feature>
<dbReference type="GO" id="GO:0004674">
    <property type="term" value="F:protein serine/threonine kinase activity"/>
    <property type="evidence" value="ECO:0007669"/>
    <property type="project" value="UniProtKB-KW"/>
</dbReference>
<keyword evidence="3 6" id="KW-0547">Nucleotide-binding</keyword>
<dbReference type="GO" id="GO:0005524">
    <property type="term" value="F:ATP binding"/>
    <property type="evidence" value="ECO:0007669"/>
    <property type="project" value="UniProtKB-UniRule"/>
</dbReference>
<sequence>MSLRSPSPTRSLSEGEVSSGDEEKAISTKHAHSRNSGVNTSTRLPSNGSSSRHSQARGGRDRSRSPYARDRDRSRSPYRASKPTSGEKRRREDDHYTKHGSDLRRFKVHYEDKDSRSRARSGRDRDRSRSPYRETAKSVDARSRPHEIPDRNENGRLSTASKPARESIPQAPSSKDDAKIAMSLPQQQAQKPTVSEESHEPAAADQPEEPQPKLSEAELIEQRRKRREAIKNRHKSQPPLLVQALEQNMESAPATPAHESNGAASEQQSPQTAHSPTSSANSPATPHRDSPPQSPAAFAVMDDEELANRNQDESTIQEEGPSAADYDPNMDMQEDRPDHKRLDVEASVPDAAEKEAAPKQNKEYDMFAEDDDDDMFAPDDAPAKPAVSTKQGKTLDQSLLDNWDYPDGHYRIILGELLDGRYAVQQQVGKGTFATVVKAQDTETGNPVAIKIAANNETMYKAGQKEMDFLQILNDGDPEDKKHIIRLLRHFDHKGHMCIVFEALSADLREVLKKFGRNVGLNLKAIRSYAQQMFLALSHMKRCNILHADLKPDNILVSERRSLLKFCDLGTAA</sequence>
<evidence type="ECO:0000256" key="7">
    <source>
        <dbReference type="SAM" id="MobiDB-lite"/>
    </source>
</evidence>
<reference evidence="9 10" key="1">
    <citation type="journal article" date="2018" name="BMC Genomics">
        <title>Genomic evidence for intraspecific hybridization in a clonal and extremely halotolerant yeast.</title>
        <authorList>
            <person name="Gostincar C."/>
            <person name="Stajich J.E."/>
            <person name="Zupancic J."/>
            <person name="Zalar P."/>
            <person name="Gunde-Cimerman N."/>
        </authorList>
    </citation>
    <scope>NUCLEOTIDE SEQUENCE [LARGE SCALE GENOMIC DNA]</scope>
    <source>
        <strain evidence="9 10">EXF-6654</strain>
    </source>
</reference>
<dbReference type="InterPro" id="IPR008271">
    <property type="entry name" value="Ser/Thr_kinase_AS"/>
</dbReference>
<dbReference type="Gene3D" id="1.10.510.10">
    <property type="entry name" value="Transferase(Phosphotransferase) domain 1"/>
    <property type="match status" value="1"/>
</dbReference>
<dbReference type="InterPro" id="IPR017441">
    <property type="entry name" value="Protein_kinase_ATP_BS"/>
</dbReference>
<feature type="compositionally biased region" description="Low complexity" evidence="7">
    <location>
        <begin position="1"/>
        <end position="12"/>
    </location>
</feature>
<feature type="compositionally biased region" description="Polar residues" evidence="7">
    <location>
        <begin position="184"/>
        <end position="193"/>
    </location>
</feature>
<dbReference type="EMBL" id="QWIK01003684">
    <property type="protein sequence ID" value="RMX77074.1"/>
    <property type="molecule type" value="Genomic_DNA"/>
</dbReference>
<evidence type="ECO:0000256" key="1">
    <source>
        <dbReference type="ARBA" id="ARBA00022527"/>
    </source>
</evidence>
<gene>
    <name evidence="9" type="ORF">D0868_16681</name>
</gene>
<dbReference type="InterPro" id="IPR050494">
    <property type="entry name" value="Ser_Thr_dual-spec_kinase"/>
</dbReference>
<feature type="compositionally biased region" description="Polar residues" evidence="7">
    <location>
        <begin position="262"/>
        <end position="271"/>
    </location>
</feature>
<keyword evidence="4" id="KW-0418">Kinase</keyword>
<feature type="compositionally biased region" description="Basic residues" evidence="7">
    <location>
        <begin position="223"/>
        <end position="236"/>
    </location>
</feature>
<dbReference type="PANTHER" id="PTHR24058">
    <property type="entry name" value="DUAL SPECIFICITY PROTEIN KINASE"/>
    <property type="match status" value="1"/>
</dbReference>
<protein>
    <recommendedName>
        <fullName evidence="8">Protein kinase domain-containing protein</fullName>
    </recommendedName>
</protein>
<dbReference type="Proteomes" id="UP000282582">
    <property type="component" value="Unassembled WGS sequence"/>
</dbReference>
<feature type="compositionally biased region" description="Basic and acidic residues" evidence="7">
    <location>
        <begin position="58"/>
        <end position="75"/>
    </location>
</feature>
<dbReference type="Pfam" id="PF00069">
    <property type="entry name" value="Pkinase"/>
    <property type="match status" value="1"/>
</dbReference>
<evidence type="ECO:0000313" key="10">
    <source>
        <dbReference type="Proteomes" id="UP000282582"/>
    </source>
</evidence>
<keyword evidence="2" id="KW-0808">Transferase</keyword>
<name>A0A3M6WES6_HORWE</name>
<accession>A0A3M6WES6</accession>
<dbReference type="InterPro" id="IPR000719">
    <property type="entry name" value="Prot_kinase_dom"/>
</dbReference>
<dbReference type="SUPFAM" id="SSF56112">
    <property type="entry name" value="Protein kinase-like (PK-like)"/>
    <property type="match status" value="1"/>
</dbReference>
<dbReference type="InterPro" id="IPR011009">
    <property type="entry name" value="Kinase-like_dom_sf"/>
</dbReference>
<evidence type="ECO:0000256" key="4">
    <source>
        <dbReference type="ARBA" id="ARBA00022777"/>
    </source>
</evidence>
<evidence type="ECO:0000256" key="6">
    <source>
        <dbReference type="PROSITE-ProRule" id="PRU10141"/>
    </source>
</evidence>